<dbReference type="eggNOG" id="KOG0344">
    <property type="taxonomic scope" value="Eukaryota"/>
</dbReference>
<dbReference type="HOGENOM" id="CLU_003041_1_4_1"/>
<dbReference type="Proteomes" id="UP000007875">
    <property type="component" value="Unassembled WGS sequence"/>
</dbReference>
<sequence>TPIQMQAIPAMLHGREVLASAPTGSGKTLAFLIPVKKKKRKNVIRALILSPTRELAEQTYQECQKLIQLPENTVENSDLNQLLNNQVGPEIDLLISTPNRIIYLLNQSMLDLSTTEWLVVDESDKLFEDGKKDFSFREQLGQIYSGCENPGIRRAMFSATFAHAVQRWCIMNMDNVLQITVGGKNTAAKSVEQELKYVGNEDGKLMALEEIIRKGFSPPALVFVQSKERAKELFAELVYDGLRIDVIHGDRSAEERDRAIEGLRSGRTWLLICTEHMGRGMDFKDVNLVVNYDFPRSAVTYIHRVGRTGRAGQTGRAITMFTDEDRPLLRSIANVVKEAGCYVPEYMLKMKKLGKDQRRKVAKTQLKRKTIRTAPAEILNSGKAKKFKRKLKNE</sequence>
<dbReference type="SUPFAM" id="SSF52540">
    <property type="entry name" value="P-loop containing nucleoside triphosphate hydrolases"/>
    <property type="match status" value="1"/>
</dbReference>
<keyword evidence="5" id="KW-0067">ATP-binding</keyword>
<name>H2YM54_CIOSA</name>
<dbReference type="InterPro" id="IPR050079">
    <property type="entry name" value="DEAD_box_RNA_helicase"/>
</dbReference>
<dbReference type="OMA" id="EMAHSIM"/>
<dbReference type="EC" id="3.6.4.13" evidence="1"/>
<evidence type="ECO:0000256" key="5">
    <source>
        <dbReference type="ARBA" id="ARBA00022840"/>
    </source>
</evidence>
<dbReference type="PROSITE" id="PS51194">
    <property type="entry name" value="HELICASE_CTER"/>
    <property type="match status" value="1"/>
</dbReference>
<evidence type="ECO:0000313" key="13">
    <source>
        <dbReference type="Proteomes" id="UP000007875"/>
    </source>
</evidence>
<dbReference type="FunCoup" id="H2YM54">
    <property type="interactions" value="242"/>
</dbReference>
<dbReference type="GO" id="GO:0003724">
    <property type="term" value="F:RNA helicase activity"/>
    <property type="evidence" value="ECO:0007669"/>
    <property type="project" value="UniProtKB-EC"/>
</dbReference>
<evidence type="ECO:0000256" key="8">
    <source>
        <dbReference type="ARBA" id="ARBA00044533"/>
    </source>
</evidence>
<dbReference type="InterPro" id="IPR027417">
    <property type="entry name" value="P-loop_NTPase"/>
</dbReference>
<evidence type="ECO:0000259" key="10">
    <source>
        <dbReference type="PROSITE" id="PS51192"/>
    </source>
</evidence>
<evidence type="ECO:0000256" key="9">
    <source>
        <dbReference type="ARBA" id="ARBA00047984"/>
    </source>
</evidence>
<keyword evidence="2" id="KW-0547">Nucleotide-binding</keyword>
<dbReference type="InterPro" id="IPR014001">
    <property type="entry name" value="Helicase_ATP-bd"/>
</dbReference>
<dbReference type="GO" id="GO:0016787">
    <property type="term" value="F:hydrolase activity"/>
    <property type="evidence" value="ECO:0007669"/>
    <property type="project" value="UniProtKB-KW"/>
</dbReference>
<dbReference type="SMART" id="SM00487">
    <property type="entry name" value="DEXDc"/>
    <property type="match status" value="1"/>
</dbReference>
<comment type="similarity">
    <text evidence="7">Belongs to the DEAD box helicase family. DDX52/ROK1 subfamily.</text>
</comment>
<dbReference type="Gene3D" id="3.40.50.300">
    <property type="entry name" value="P-loop containing nucleotide triphosphate hydrolases"/>
    <property type="match status" value="2"/>
</dbReference>
<organism evidence="12 13">
    <name type="scientific">Ciona savignyi</name>
    <name type="common">Pacific transparent sea squirt</name>
    <dbReference type="NCBI Taxonomy" id="51511"/>
    <lineage>
        <taxon>Eukaryota</taxon>
        <taxon>Metazoa</taxon>
        <taxon>Chordata</taxon>
        <taxon>Tunicata</taxon>
        <taxon>Ascidiacea</taxon>
        <taxon>Phlebobranchia</taxon>
        <taxon>Cionidae</taxon>
        <taxon>Ciona</taxon>
    </lineage>
</organism>
<keyword evidence="6" id="KW-0694">RNA-binding</keyword>
<accession>H2YM54</accession>
<keyword evidence="4" id="KW-0347">Helicase</keyword>
<evidence type="ECO:0000256" key="3">
    <source>
        <dbReference type="ARBA" id="ARBA00022801"/>
    </source>
</evidence>
<dbReference type="STRING" id="51511.ENSCSAVP00000006406"/>
<dbReference type="PROSITE" id="PS51192">
    <property type="entry name" value="HELICASE_ATP_BIND_1"/>
    <property type="match status" value="1"/>
</dbReference>
<dbReference type="Pfam" id="PF00270">
    <property type="entry name" value="DEAD"/>
    <property type="match status" value="1"/>
</dbReference>
<evidence type="ECO:0000259" key="11">
    <source>
        <dbReference type="PROSITE" id="PS51194"/>
    </source>
</evidence>
<dbReference type="PANTHER" id="PTHR47959:SF15">
    <property type="entry name" value="RNA HELICASE"/>
    <property type="match status" value="1"/>
</dbReference>
<dbReference type="Ensembl" id="ENSCSAVT00000006486.1">
    <property type="protein sequence ID" value="ENSCSAVP00000006406.1"/>
    <property type="gene ID" value="ENSCSAVG00000003835.1"/>
</dbReference>
<dbReference type="InterPro" id="IPR001650">
    <property type="entry name" value="Helicase_C-like"/>
</dbReference>
<proteinExistence type="inferred from homology"/>
<keyword evidence="13" id="KW-1185">Reference proteome</keyword>
<evidence type="ECO:0000256" key="2">
    <source>
        <dbReference type="ARBA" id="ARBA00022741"/>
    </source>
</evidence>
<dbReference type="InterPro" id="IPR011545">
    <property type="entry name" value="DEAD/DEAH_box_helicase_dom"/>
</dbReference>
<protein>
    <recommendedName>
        <fullName evidence="8">Probable ATP-dependent RNA helicase DDX52</fullName>
        <ecNumber evidence="1">3.6.4.13</ecNumber>
    </recommendedName>
</protein>
<dbReference type="AlphaFoldDB" id="H2YM54"/>
<dbReference type="GO" id="GO:0005524">
    <property type="term" value="F:ATP binding"/>
    <property type="evidence" value="ECO:0007669"/>
    <property type="project" value="UniProtKB-KW"/>
</dbReference>
<dbReference type="GO" id="GO:0003723">
    <property type="term" value="F:RNA binding"/>
    <property type="evidence" value="ECO:0007669"/>
    <property type="project" value="UniProtKB-KW"/>
</dbReference>
<dbReference type="GO" id="GO:0005829">
    <property type="term" value="C:cytosol"/>
    <property type="evidence" value="ECO:0007669"/>
    <property type="project" value="TreeGrafter"/>
</dbReference>
<dbReference type="CDD" id="cd17957">
    <property type="entry name" value="DEADc_DDX52"/>
    <property type="match status" value="1"/>
</dbReference>
<dbReference type="Pfam" id="PF00271">
    <property type="entry name" value="Helicase_C"/>
    <property type="match status" value="1"/>
</dbReference>
<reference evidence="12" key="3">
    <citation type="submission" date="2025-09" db="UniProtKB">
        <authorList>
            <consortium name="Ensembl"/>
        </authorList>
    </citation>
    <scope>IDENTIFICATION</scope>
</reference>
<feature type="domain" description="Helicase C-terminal" evidence="11">
    <location>
        <begin position="190"/>
        <end position="354"/>
    </location>
</feature>
<reference evidence="12" key="2">
    <citation type="submission" date="2025-08" db="UniProtKB">
        <authorList>
            <consortium name="Ensembl"/>
        </authorList>
    </citation>
    <scope>IDENTIFICATION</scope>
</reference>
<dbReference type="SMART" id="SM00490">
    <property type="entry name" value="HELICc"/>
    <property type="match status" value="1"/>
</dbReference>
<feature type="domain" description="Helicase ATP-binding" evidence="10">
    <location>
        <begin position="8"/>
        <end position="179"/>
    </location>
</feature>
<dbReference type="InParanoid" id="H2YM54"/>
<dbReference type="CDD" id="cd18787">
    <property type="entry name" value="SF2_C_DEAD"/>
    <property type="match status" value="1"/>
</dbReference>
<evidence type="ECO:0000256" key="6">
    <source>
        <dbReference type="ARBA" id="ARBA00022884"/>
    </source>
</evidence>
<dbReference type="GeneTree" id="ENSGT00550000074863"/>
<dbReference type="PANTHER" id="PTHR47959">
    <property type="entry name" value="ATP-DEPENDENT RNA HELICASE RHLE-RELATED"/>
    <property type="match status" value="1"/>
</dbReference>
<dbReference type="GO" id="GO:0030490">
    <property type="term" value="P:maturation of SSU-rRNA"/>
    <property type="evidence" value="ECO:0007669"/>
    <property type="project" value="InterPro"/>
</dbReference>
<evidence type="ECO:0000313" key="12">
    <source>
        <dbReference type="Ensembl" id="ENSCSAVP00000006406.1"/>
    </source>
</evidence>
<keyword evidence="3" id="KW-0378">Hydrolase</keyword>
<evidence type="ECO:0000256" key="7">
    <source>
        <dbReference type="ARBA" id="ARBA00024355"/>
    </source>
</evidence>
<dbReference type="InterPro" id="IPR044764">
    <property type="entry name" value="DDX52/Rok1_DEADc"/>
</dbReference>
<evidence type="ECO:0000256" key="4">
    <source>
        <dbReference type="ARBA" id="ARBA00022806"/>
    </source>
</evidence>
<evidence type="ECO:0000256" key="1">
    <source>
        <dbReference type="ARBA" id="ARBA00012552"/>
    </source>
</evidence>
<comment type="catalytic activity">
    <reaction evidence="9">
        <text>ATP + H2O = ADP + phosphate + H(+)</text>
        <dbReference type="Rhea" id="RHEA:13065"/>
        <dbReference type="ChEBI" id="CHEBI:15377"/>
        <dbReference type="ChEBI" id="CHEBI:15378"/>
        <dbReference type="ChEBI" id="CHEBI:30616"/>
        <dbReference type="ChEBI" id="CHEBI:43474"/>
        <dbReference type="ChEBI" id="CHEBI:456216"/>
        <dbReference type="EC" id="3.6.4.13"/>
    </reaction>
</comment>
<reference evidence="13" key="1">
    <citation type="submission" date="2003-08" db="EMBL/GenBank/DDBJ databases">
        <authorList>
            <person name="Birren B."/>
            <person name="Nusbaum C."/>
            <person name="Abebe A."/>
            <person name="Abouelleil A."/>
            <person name="Adekoya E."/>
            <person name="Ait-zahra M."/>
            <person name="Allen N."/>
            <person name="Allen T."/>
            <person name="An P."/>
            <person name="Anderson M."/>
            <person name="Anderson S."/>
            <person name="Arachchi H."/>
            <person name="Armbruster J."/>
            <person name="Bachantsang P."/>
            <person name="Baldwin J."/>
            <person name="Barry A."/>
            <person name="Bayul T."/>
            <person name="Blitshsteyn B."/>
            <person name="Bloom T."/>
            <person name="Blye J."/>
            <person name="Boguslavskiy L."/>
            <person name="Borowsky M."/>
            <person name="Boukhgalter B."/>
            <person name="Brunache A."/>
            <person name="Butler J."/>
            <person name="Calixte N."/>
            <person name="Calvo S."/>
            <person name="Camarata J."/>
            <person name="Campo K."/>
            <person name="Chang J."/>
            <person name="Cheshatsang Y."/>
            <person name="Citroen M."/>
            <person name="Collymore A."/>
            <person name="Considine T."/>
            <person name="Cook A."/>
            <person name="Cooke P."/>
            <person name="Corum B."/>
            <person name="Cuomo C."/>
            <person name="David R."/>
            <person name="Dawoe T."/>
            <person name="Degray S."/>
            <person name="Dodge S."/>
            <person name="Dooley K."/>
            <person name="Dorje P."/>
            <person name="Dorjee K."/>
            <person name="Dorris L."/>
            <person name="Duffey N."/>
            <person name="Dupes A."/>
            <person name="Elkins T."/>
            <person name="Engels R."/>
            <person name="Erickson J."/>
            <person name="Farina A."/>
            <person name="Faro S."/>
            <person name="Ferreira P."/>
            <person name="Fischer H."/>
            <person name="Fitzgerald M."/>
            <person name="Foley K."/>
            <person name="Gage D."/>
            <person name="Galagan J."/>
            <person name="Gearin G."/>
            <person name="Gnerre S."/>
            <person name="Gnirke A."/>
            <person name="Goyette A."/>
            <person name="Graham J."/>
            <person name="Grandbois E."/>
            <person name="Gyaltsen K."/>
            <person name="Hafez N."/>
            <person name="Hagopian D."/>
            <person name="Hagos B."/>
            <person name="Hall J."/>
            <person name="Hatcher B."/>
            <person name="Heller A."/>
            <person name="Higgins H."/>
            <person name="Honan T."/>
            <person name="Horn A."/>
            <person name="Houde N."/>
            <person name="Hughes L."/>
            <person name="Hulme W."/>
            <person name="Husby E."/>
            <person name="Iliev I."/>
            <person name="Jaffe D."/>
            <person name="Jones C."/>
            <person name="Kamal M."/>
            <person name="Kamat A."/>
            <person name="Kamvysselis M."/>
            <person name="Karlsson E."/>
            <person name="Kells C."/>
            <person name="Kieu A."/>
            <person name="Kisner P."/>
            <person name="Kodira C."/>
            <person name="Kulbokas E."/>
            <person name="Labutti K."/>
            <person name="Lama D."/>
            <person name="Landers T."/>
            <person name="Leger J."/>
            <person name="Levine S."/>
            <person name="Lewis D."/>
            <person name="Lewis T."/>
            <person name="Lindblad-toh K."/>
            <person name="Liu X."/>
            <person name="Lokyitsang T."/>
            <person name="Lokyitsang Y."/>
            <person name="Lucien O."/>
            <person name="Lui A."/>
            <person name="Ma L.J."/>
            <person name="Mabbitt R."/>
            <person name="Macdonald J."/>
            <person name="Maclean C."/>
            <person name="Major J."/>
            <person name="Manning J."/>
            <person name="Marabella R."/>
            <person name="Maru K."/>
            <person name="Matthews C."/>
            <person name="Mauceli E."/>
            <person name="Mccarthy M."/>
            <person name="Mcdonough S."/>
            <person name="Mcghee T."/>
            <person name="Meldrim J."/>
            <person name="Meneus L."/>
            <person name="Mesirov J."/>
            <person name="Mihalev A."/>
            <person name="Mihova T."/>
            <person name="Mikkelsen T."/>
            <person name="Mlenga V."/>
            <person name="Moru K."/>
            <person name="Mozes J."/>
            <person name="Mulrain L."/>
            <person name="Munson G."/>
            <person name="Naylor J."/>
            <person name="Newes C."/>
            <person name="Nguyen C."/>
            <person name="Nguyen N."/>
            <person name="Nguyen T."/>
            <person name="Nicol R."/>
            <person name="Nielsen C."/>
            <person name="Nizzari M."/>
            <person name="Norbu C."/>
            <person name="Norbu N."/>
            <person name="O'donnell P."/>
            <person name="Okoawo O."/>
            <person name="O'leary S."/>
            <person name="Omotosho B."/>
            <person name="O'neill K."/>
            <person name="Osman S."/>
            <person name="Parker S."/>
            <person name="Perrin D."/>
            <person name="Phunkhang P."/>
            <person name="Piqani B."/>
            <person name="Purcell S."/>
            <person name="Rachupka T."/>
            <person name="Ramasamy U."/>
            <person name="Rameau R."/>
            <person name="Ray V."/>
            <person name="Raymond C."/>
            <person name="Retta R."/>
            <person name="Richardson S."/>
            <person name="Rise C."/>
            <person name="Rodriguez J."/>
            <person name="Rogers J."/>
            <person name="Rogov P."/>
            <person name="Rutman M."/>
            <person name="Schupbach R."/>
            <person name="Seaman C."/>
            <person name="Settipalli S."/>
            <person name="Sharpe T."/>
            <person name="Sheridan J."/>
            <person name="Sherpa N."/>
            <person name="Shi J."/>
            <person name="Smirnov S."/>
            <person name="Smith C."/>
            <person name="Sougnez C."/>
            <person name="Spencer B."/>
            <person name="Stalker J."/>
            <person name="Stange-thomann N."/>
            <person name="Stavropoulos S."/>
            <person name="Stetson K."/>
            <person name="Stone C."/>
            <person name="Stone S."/>
            <person name="Stubbs M."/>
            <person name="Talamas J."/>
            <person name="Tchuinga P."/>
            <person name="Tenzing P."/>
            <person name="Tesfaye S."/>
            <person name="Theodore J."/>
            <person name="Thoulutsang Y."/>
            <person name="Topham K."/>
            <person name="Towey S."/>
            <person name="Tsamla T."/>
            <person name="Tsomo N."/>
            <person name="Vallee D."/>
            <person name="Vassiliev H."/>
            <person name="Venkataraman V."/>
            <person name="Vinson J."/>
            <person name="Vo A."/>
            <person name="Wade C."/>
            <person name="Wang S."/>
            <person name="Wangchuk T."/>
            <person name="Wangdi T."/>
            <person name="Whittaker C."/>
            <person name="Wilkinson J."/>
            <person name="Wu Y."/>
            <person name="Wyman D."/>
            <person name="Yadav S."/>
            <person name="Yang S."/>
            <person name="Yang X."/>
            <person name="Yeager S."/>
            <person name="Yee E."/>
            <person name="Young G."/>
            <person name="Zainoun J."/>
            <person name="Zembeck L."/>
            <person name="Zimmer A."/>
            <person name="Zody M."/>
            <person name="Lander E."/>
        </authorList>
    </citation>
    <scope>NUCLEOTIDE SEQUENCE [LARGE SCALE GENOMIC DNA]</scope>
</reference>